<dbReference type="Pfam" id="PF12282">
    <property type="entry name" value="GAF_PdtaS"/>
    <property type="match status" value="1"/>
</dbReference>
<dbReference type="InterPro" id="IPR003594">
    <property type="entry name" value="HATPase_dom"/>
</dbReference>
<gene>
    <name evidence="9" type="ORF">CLV35_2839</name>
</gene>
<sequence length="494" mass="52244">MPTLSDLARDQGLDPADVAHLQALTADWQLLADLSFADLVLWVPCPDDADGYVAVAQMRPTTGPSLLHDDVVGQCLARGKRPLVDHAFDEAKIARGRELEWRDDVPVREETIPVVREGRVLAVISRHTNLATARTPSRLEVTYLRCANDLALMIADGVFPYPGSSDGGAASPRVGDGLLRLDAAGLVTYASPNALSAYRHLGLAADLVGAHLGRTTAVLAPSQMPVDEAVEWVAGGSAPRQTEVEGHGVIVLLRVLPLLVEGARVGALVLVRDVTELRRREQELLSKEATIREIHHRVKNNLQAVAALLRLQARRVSAPEAQAALAEAVQRVGSIAVVHETLSRSTDGLVGFDEVAERLTSGVVEVAQTGATVRLRRTGTFGTLPAETATPLAMVLTELVQNAVEHGSGARGGTVEVRAERHERSLTVSISDDGPGLPEGFSLEGSANLGLRIVAGMVRTELRGDLVLAAGPEGGTVATVTLWVPAGDADPALA</sequence>
<keyword evidence="5" id="KW-0547">Nucleotide-binding</keyword>
<evidence type="ECO:0000256" key="5">
    <source>
        <dbReference type="ARBA" id="ARBA00022741"/>
    </source>
</evidence>
<keyword evidence="7" id="KW-0067">ATP-binding</keyword>
<dbReference type="InterPro" id="IPR005467">
    <property type="entry name" value="His_kinase_dom"/>
</dbReference>
<accession>A0A420XMU9</accession>
<evidence type="ECO:0000256" key="4">
    <source>
        <dbReference type="ARBA" id="ARBA00022679"/>
    </source>
</evidence>
<dbReference type="Gene3D" id="3.30.450.280">
    <property type="entry name" value="GAF domain"/>
    <property type="match status" value="1"/>
</dbReference>
<dbReference type="InterPro" id="IPR038424">
    <property type="entry name" value="H_kinase_PdtaS_GAF_sf"/>
</dbReference>
<dbReference type="SUPFAM" id="SSF55785">
    <property type="entry name" value="PYP-like sensor domain (PAS domain)"/>
    <property type="match status" value="1"/>
</dbReference>
<dbReference type="Pfam" id="PF02518">
    <property type="entry name" value="HATPase_c"/>
    <property type="match status" value="1"/>
</dbReference>
<feature type="domain" description="Histidine kinase" evidence="8">
    <location>
        <begin position="293"/>
        <end position="486"/>
    </location>
</feature>
<comment type="catalytic activity">
    <reaction evidence="1">
        <text>ATP + protein L-histidine = ADP + protein N-phospho-L-histidine.</text>
        <dbReference type="EC" id="2.7.13.3"/>
    </reaction>
</comment>
<evidence type="ECO:0000256" key="1">
    <source>
        <dbReference type="ARBA" id="ARBA00000085"/>
    </source>
</evidence>
<evidence type="ECO:0000256" key="7">
    <source>
        <dbReference type="ARBA" id="ARBA00022840"/>
    </source>
</evidence>
<dbReference type="RefSeq" id="WP_121194116.1">
    <property type="nucleotide sequence ID" value="NZ_RBWV01000013.1"/>
</dbReference>
<dbReference type="InterPro" id="IPR036890">
    <property type="entry name" value="HATPase_C_sf"/>
</dbReference>
<dbReference type="AlphaFoldDB" id="A0A420XMU9"/>
<dbReference type="OrthoDB" id="9767435at2"/>
<dbReference type="InterPro" id="IPR035965">
    <property type="entry name" value="PAS-like_dom_sf"/>
</dbReference>
<evidence type="ECO:0000256" key="2">
    <source>
        <dbReference type="ARBA" id="ARBA00012438"/>
    </source>
</evidence>
<dbReference type="Proteomes" id="UP000281955">
    <property type="component" value="Unassembled WGS sequence"/>
</dbReference>
<dbReference type="Pfam" id="PF07568">
    <property type="entry name" value="HisKA_2"/>
    <property type="match status" value="1"/>
</dbReference>
<dbReference type="PANTHER" id="PTHR41523">
    <property type="entry name" value="TWO-COMPONENT SYSTEM SENSOR PROTEIN"/>
    <property type="match status" value="1"/>
</dbReference>
<keyword evidence="3" id="KW-0597">Phosphoprotein</keyword>
<dbReference type="InterPro" id="IPR011495">
    <property type="entry name" value="Sig_transdc_His_kin_sub2_dim/P"/>
</dbReference>
<evidence type="ECO:0000259" key="8">
    <source>
        <dbReference type="PROSITE" id="PS50109"/>
    </source>
</evidence>
<name>A0A420XMU9_9ACTN</name>
<dbReference type="Gene3D" id="3.30.450.20">
    <property type="entry name" value="PAS domain"/>
    <property type="match status" value="1"/>
</dbReference>
<reference evidence="9 10" key="1">
    <citation type="submission" date="2018-10" db="EMBL/GenBank/DDBJ databases">
        <title>Genomic Encyclopedia of Archaeal and Bacterial Type Strains, Phase II (KMG-II): from individual species to whole genera.</title>
        <authorList>
            <person name="Goeker M."/>
        </authorList>
    </citation>
    <scope>NUCLEOTIDE SEQUENCE [LARGE SCALE GENOMIC DNA]</scope>
    <source>
        <strain evidence="9 10">RP-AC37</strain>
    </source>
</reference>
<proteinExistence type="predicted"/>
<dbReference type="EC" id="2.7.13.3" evidence="2"/>
<dbReference type="EMBL" id="RBWV01000013">
    <property type="protein sequence ID" value="RKS72592.1"/>
    <property type="molecule type" value="Genomic_DNA"/>
</dbReference>
<dbReference type="Pfam" id="PF08448">
    <property type="entry name" value="PAS_4"/>
    <property type="match status" value="1"/>
</dbReference>
<keyword evidence="6 9" id="KW-0418">Kinase</keyword>
<dbReference type="InterPro" id="IPR013656">
    <property type="entry name" value="PAS_4"/>
</dbReference>
<protein>
    <recommendedName>
        <fullName evidence="2">histidine kinase</fullName>
        <ecNumber evidence="2">2.7.13.3</ecNumber>
    </recommendedName>
</protein>
<dbReference type="SUPFAM" id="SSF55874">
    <property type="entry name" value="ATPase domain of HSP90 chaperone/DNA topoisomerase II/histidine kinase"/>
    <property type="match status" value="1"/>
</dbReference>
<evidence type="ECO:0000313" key="10">
    <source>
        <dbReference type="Proteomes" id="UP000281955"/>
    </source>
</evidence>
<dbReference type="PROSITE" id="PS50109">
    <property type="entry name" value="HIS_KIN"/>
    <property type="match status" value="1"/>
</dbReference>
<keyword evidence="10" id="KW-1185">Reference proteome</keyword>
<evidence type="ECO:0000313" key="9">
    <source>
        <dbReference type="EMBL" id="RKS72592.1"/>
    </source>
</evidence>
<dbReference type="Gene3D" id="3.30.565.10">
    <property type="entry name" value="Histidine kinase-like ATPase, C-terminal domain"/>
    <property type="match status" value="1"/>
</dbReference>
<evidence type="ECO:0000256" key="6">
    <source>
        <dbReference type="ARBA" id="ARBA00022777"/>
    </source>
</evidence>
<organism evidence="9 10">
    <name type="scientific">Motilibacter peucedani</name>
    <dbReference type="NCBI Taxonomy" id="598650"/>
    <lineage>
        <taxon>Bacteria</taxon>
        <taxon>Bacillati</taxon>
        <taxon>Actinomycetota</taxon>
        <taxon>Actinomycetes</taxon>
        <taxon>Motilibacterales</taxon>
        <taxon>Motilibacteraceae</taxon>
        <taxon>Motilibacter</taxon>
    </lineage>
</organism>
<dbReference type="PANTHER" id="PTHR41523:SF8">
    <property type="entry name" value="ETHYLENE RESPONSE SENSOR PROTEIN"/>
    <property type="match status" value="1"/>
</dbReference>
<keyword evidence="4" id="KW-0808">Transferase</keyword>
<comment type="caution">
    <text evidence="9">The sequence shown here is derived from an EMBL/GenBank/DDBJ whole genome shotgun (WGS) entry which is preliminary data.</text>
</comment>
<dbReference type="GO" id="GO:0005524">
    <property type="term" value="F:ATP binding"/>
    <property type="evidence" value="ECO:0007669"/>
    <property type="project" value="UniProtKB-KW"/>
</dbReference>
<dbReference type="SMART" id="SM00387">
    <property type="entry name" value="HATPase_c"/>
    <property type="match status" value="1"/>
</dbReference>
<dbReference type="InterPro" id="IPR022066">
    <property type="entry name" value="PdtaS_GAF"/>
</dbReference>
<dbReference type="InParanoid" id="A0A420XMU9"/>
<evidence type="ECO:0000256" key="3">
    <source>
        <dbReference type="ARBA" id="ARBA00022553"/>
    </source>
</evidence>
<dbReference type="GO" id="GO:0004673">
    <property type="term" value="F:protein histidine kinase activity"/>
    <property type="evidence" value="ECO:0007669"/>
    <property type="project" value="UniProtKB-EC"/>
</dbReference>